<accession>A0A6A0A6H7</accession>
<evidence type="ECO:0000313" key="9">
    <source>
        <dbReference type="Proteomes" id="UP000485058"/>
    </source>
</evidence>
<dbReference type="Gene3D" id="3.40.50.300">
    <property type="entry name" value="P-loop containing nucleotide triphosphate hydrolases"/>
    <property type="match status" value="1"/>
</dbReference>
<sequence length="392" mass="42231">MATKHGVMQGPEHSMEFNQLFSSKASYDENLAFLRAMLASLHTHMKSVVFLLDGFEAFARARGKQQLLYNLFDVLQHSKVQAAVIGITCAQDVMEGMEKRVKSRFSHRKIVITCPAHFEVPVIQQGSQPGPVNSTAAALPAPRPVAGGPGASSTTSAVSFQDTPLGLLCDALTLPDPLQLQGVQLQGQQSQHAGQAPAGKQKLAAGQPLLGADSLSPAFAREHNQAVANALRAPAVKDALRQLFYGPLTPADLVEGPTTGGQVHVLAAVQQANSSNDLDLSVLQLWLVVGMMRLEAKRQTMYNFEMVWDECQSIRADHGLLSSMTRAAAWRAFEGLLAYGVAFWIDPGVEGRGRALQYAGVSLRLTPLEVTTGLSVHDQAPEELIRFAAMEC</sequence>
<evidence type="ECO:0000313" key="8">
    <source>
        <dbReference type="EMBL" id="GFH28118.1"/>
    </source>
</evidence>
<feature type="compositionally biased region" description="Low complexity" evidence="6">
    <location>
        <begin position="183"/>
        <end position="199"/>
    </location>
</feature>
<dbReference type="PANTHER" id="PTHR12087">
    <property type="entry name" value="ORIGIN RECOGNITION COMPLEX SUBUNIT 4"/>
    <property type="match status" value="1"/>
</dbReference>
<comment type="subcellular location">
    <subcellularLocation>
        <location evidence="1">Nucleus</location>
    </subcellularLocation>
</comment>
<evidence type="ECO:0000256" key="4">
    <source>
        <dbReference type="ARBA" id="ARBA00023125"/>
    </source>
</evidence>
<dbReference type="EMBL" id="BLLF01003752">
    <property type="protein sequence ID" value="GFH28118.1"/>
    <property type="molecule type" value="Genomic_DNA"/>
</dbReference>
<proteinExistence type="inferred from homology"/>
<dbReference type="PANTHER" id="PTHR12087:SF0">
    <property type="entry name" value="ORIGIN RECOGNITION COMPLEX SUBUNIT 4"/>
    <property type="match status" value="1"/>
</dbReference>
<keyword evidence="5" id="KW-0539">Nucleus</keyword>
<comment type="similarity">
    <text evidence="2">Belongs to the ORC4 family.</text>
</comment>
<evidence type="ECO:0000259" key="7">
    <source>
        <dbReference type="Pfam" id="PF14629"/>
    </source>
</evidence>
<dbReference type="Proteomes" id="UP000485058">
    <property type="component" value="Unassembled WGS sequence"/>
</dbReference>
<dbReference type="GO" id="GO:0005664">
    <property type="term" value="C:nuclear origin of replication recognition complex"/>
    <property type="evidence" value="ECO:0007669"/>
    <property type="project" value="TreeGrafter"/>
</dbReference>
<reference evidence="8 9" key="1">
    <citation type="submission" date="2020-02" db="EMBL/GenBank/DDBJ databases">
        <title>Draft genome sequence of Haematococcus lacustris strain NIES-144.</title>
        <authorList>
            <person name="Morimoto D."/>
            <person name="Nakagawa S."/>
            <person name="Yoshida T."/>
            <person name="Sawayama S."/>
        </authorList>
    </citation>
    <scope>NUCLEOTIDE SEQUENCE [LARGE SCALE GENOMIC DNA]</scope>
    <source>
        <strain evidence="8 9">NIES-144</strain>
    </source>
</reference>
<keyword evidence="4" id="KW-0238">DNA-binding</keyword>
<dbReference type="AlphaFoldDB" id="A0A6A0A6H7"/>
<feature type="domain" description="Origin recognition complex subunit 4 C-terminal" evidence="7">
    <location>
        <begin position="279"/>
        <end position="342"/>
    </location>
</feature>
<keyword evidence="3" id="KW-0235">DNA replication</keyword>
<evidence type="ECO:0000256" key="2">
    <source>
        <dbReference type="ARBA" id="ARBA00005334"/>
    </source>
</evidence>
<comment type="caution">
    <text evidence="8">The sequence shown here is derived from an EMBL/GenBank/DDBJ whole genome shotgun (WGS) entry which is preliminary data.</text>
</comment>
<protein>
    <recommendedName>
        <fullName evidence="7">Origin recognition complex subunit 4 C-terminal domain-containing protein</fullName>
    </recommendedName>
</protein>
<keyword evidence="9" id="KW-1185">Reference proteome</keyword>
<evidence type="ECO:0000256" key="5">
    <source>
        <dbReference type="ARBA" id="ARBA00023242"/>
    </source>
</evidence>
<dbReference type="InterPro" id="IPR032705">
    <property type="entry name" value="ORC4_C"/>
</dbReference>
<name>A0A6A0A6H7_HAELA</name>
<feature type="compositionally biased region" description="Low complexity" evidence="6">
    <location>
        <begin position="136"/>
        <end position="146"/>
    </location>
</feature>
<evidence type="ECO:0000256" key="6">
    <source>
        <dbReference type="SAM" id="MobiDB-lite"/>
    </source>
</evidence>
<dbReference type="InterPro" id="IPR027417">
    <property type="entry name" value="P-loop_NTPase"/>
</dbReference>
<evidence type="ECO:0000256" key="1">
    <source>
        <dbReference type="ARBA" id="ARBA00004123"/>
    </source>
</evidence>
<dbReference type="InterPro" id="IPR016527">
    <property type="entry name" value="ORC4"/>
</dbReference>
<dbReference type="GO" id="GO:0003688">
    <property type="term" value="F:DNA replication origin binding"/>
    <property type="evidence" value="ECO:0007669"/>
    <property type="project" value="TreeGrafter"/>
</dbReference>
<dbReference type="Pfam" id="PF14629">
    <property type="entry name" value="ORC4_C"/>
    <property type="match status" value="1"/>
</dbReference>
<dbReference type="GO" id="GO:0006270">
    <property type="term" value="P:DNA replication initiation"/>
    <property type="evidence" value="ECO:0007669"/>
    <property type="project" value="TreeGrafter"/>
</dbReference>
<gene>
    <name evidence="8" type="ORF">HaLaN_26557</name>
</gene>
<evidence type="ECO:0000256" key="3">
    <source>
        <dbReference type="ARBA" id="ARBA00022705"/>
    </source>
</evidence>
<feature type="region of interest" description="Disordered" evidence="6">
    <location>
        <begin position="127"/>
        <end position="156"/>
    </location>
</feature>
<feature type="region of interest" description="Disordered" evidence="6">
    <location>
        <begin position="183"/>
        <end position="202"/>
    </location>
</feature>
<organism evidence="8 9">
    <name type="scientific">Haematococcus lacustris</name>
    <name type="common">Green alga</name>
    <name type="synonym">Haematococcus pluvialis</name>
    <dbReference type="NCBI Taxonomy" id="44745"/>
    <lineage>
        <taxon>Eukaryota</taxon>
        <taxon>Viridiplantae</taxon>
        <taxon>Chlorophyta</taxon>
        <taxon>core chlorophytes</taxon>
        <taxon>Chlorophyceae</taxon>
        <taxon>CS clade</taxon>
        <taxon>Chlamydomonadales</taxon>
        <taxon>Haematococcaceae</taxon>
        <taxon>Haematococcus</taxon>
    </lineage>
</organism>